<accession>A0A481YRX6</accession>
<reference evidence="1" key="1">
    <citation type="journal article" date="2019" name="MBio">
        <title>Virus Genomes from Deep Sea Sediments Expand the Ocean Megavirome and Support Independent Origins of Viral Gigantism.</title>
        <authorList>
            <person name="Backstrom D."/>
            <person name="Yutin N."/>
            <person name="Jorgensen S.L."/>
            <person name="Dharamshi J."/>
            <person name="Homa F."/>
            <person name="Zaremba-Niedwiedzka K."/>
            <person name="Spang A."/>
            <person name="Wolf Y.I."/>
            <person name="Koonin E.V."/>
            <person name="Ettema T.J."/>
        </authorList>
    </citation>
    <scope>NUCLEOTIDE SEQUENCE</scope>
</reference>
<name>A0A481YRX6_9VIRU</name>
<evidence type="ECO:0000313" key="1">
    <source>
        <dbReference type="EMBL" id="QBK85938.1"/>
    </source>
</evidence>
<protein>
    <submittedName>
        <fullName evidence="1">Uncharacterized protein</fullName>
    </submittedName>
</protein>
<gene>
    <name evidence="1" type="ORF">LCMAC101_05330</name>
</gene>
<dbReference type="EMBL" id="MK500328">
    <property type="protein sequence ID" value="QBK85938.1"/>
    <property type="molecule type" value="Genomic_DNA"/>
</dbReference>
<proteinExistence type="predicted"/>
<sequence length="140" mass="16199">MADNHSMITYFISGHIDLEEEEFEKYYRQKIDTALDDGASFVVGDARGADSMAQQYLKQKTEKVTVYHMYEKPLHNYGNFSVCGGFKSHSQKDAAMTKISTKDIAWIRSPDTMKRMLGDKYDLKRKSGTERNLLRRKKQS</sequence>
<organism evidence="1">
    <name type="scientific">Marseillevirus LCMAC101</name>
    <dbReference type="NCBI Taxonomy" id="2506602"/>
    <lineage>
        <taxon>Viruses</taxon>
        <taxon>Varidnaviria</taxon>
        <taxon>Bamfordvirae</taxon>
        <taxon>Nucleocytoviricota</taxon>
        <taxon>Megaviricetes</taxon>
        <taxon>Pimascovirales</taxon>
        <taxon>Pimascovirales incertae sedis</taxon>
        <taxon>Marseilleviridae</taxon>
    </lineage>
</organism>